<dbReference type="InterPro" id="IPR045168">
    <property type="entry name" value="YTH_prot"/>
</dbReference>
<dbReference type="InterPro" id="IPR000504">
    <property type="entry name" value="RRM_dom"/>
</dbReference>
<evidence type="ECO:0000313" key="3">
    <source>
        <dbReference type="EMBL" id="EMT62256.1"/>
    </source>
</evidence>
<dbReference type="EMBL" id="KB726996">
    <property type="protein sequence ID" value="EMT62256.1"/>
    <property type="molecule type" value="Genomic_DNA"/>
</dbReference>
<reference evidence="4" key="2">
    <citation type="journal article" date="2014" name="PLoS ONE">
        <title>Genome and Transcriptome Analysis of the Fungal Pathogen Fusarium oxysporum f. sp. cubense Causing Banana Vascular Wilt Disease.</title>
        <authorList>
            <person name="Guo L."/>
            <person name="Han L."/>
            <person name="Yang L."/>
            <person name="Zeng H."/>
            <person name="Fan D."/>
            <person name="Zhu Y."/>
            <person name="Feng Y."/>
            <person name="Wang G."/>
            <person name="Peng C."/>
            <person name="Jiang X."/>
            <person name="Zhou D."/>
            <person name="Ni P."/>
            <person name="Liang C."/>
            <person name="Liu L."/>
            <person name="Wang J."/>
            <person name="Mao C."/>
            <person name="Fang X."/>
            <person name="Peng M."/>
            <person name="Huang J."/>
        </authorList>
    </citation>
    <scope>NUCLEOTIDE SEQUENCE [LARGE SCALE GENOMIC DNA]</scope>
    <source>
        <strain evidence="4">race 4</strain>
    </source>
</reference>
<evidence type="ECO:0000259" key="2">
    <source>
        <dbReference type="PROSITE" id="PS50882"/>
    </source>
</evidence>
<dbReference type="AlphaFoldDB" id="N1RAN2"/>
<dbReference type="Gene3D" id="3.30.70.330">
    <property type="match status" value="2"/>
</dbReference>
<dbReference type="STRING" id="1229665.N1RAN2"/>
<organism evidence="3 4">
    <name type="scientific">Fusarium oxysporum f. sp. cubense (strain race 4)</name>
    <name type="common">Panama disease fungus</name>
    <dbReference type="NCBI Taxonomy" id="2502994"/>
    <lineage>
        <taxon>Eukaryota</taxon>
        <taxon>Fungi</taxon>
        <taxon>Dikarya</taxon>
        <taxon>Ascomycota</taxon>
        <taxon>Pezizomycotina</taxon>
        <taxon>Sordariomycetes</taxon>
        <taxon>Hypocreomycetidae</taxon>
        <taxon>Hypocreales</taxon>
        <taxon>Nectriaceae</taxon>
        <taxon>Fusarium</taxon>
        <taxon>Fusarium oxysporum species complex</taxon>
    </lineage>
</organism>
<feature type="region of interest" description="Disordered" evidence="1">
    <location>
        <begin position="1"/>
        <end position="37"/>
    </location>
</feature>
<dbReference type="CDD" id="cd21134">
    <property type="entry name" value="YTH"/>
    <property type="match status" value="1"/>
</dbReference>
<name>N1RAN2_FUSC4</name>
<dbReference type="SMART" id="SM00360">
    <property type="entry name" value="RRM"/>
    <property type="match status" value="2"/>
</dbReference>
<dbReference type="InterPro" id="IPR007275">
    <property type="entry name" value="YTH_domain"/>
</dbReference>
<dbReference type="InterPro" id="IPR012677">
    <property type="entry name" value="Nucleotide-bd_a/b_plait_sf"/>
</dbReference>
<keyword evidence="4" id="KW-1185">Reference proteome</keyword>
<evidence type="ECO:0000313" key="4">
    <source>
        <dbReference type="Proteomes" id="UP000016929"/>
    </source>
</evidence>
<evidence type="ECO:0000256" key="1">
    <source>
        <dbReference type="SAM" id="MobiDB-lite"/>
    </source>
</evidence>
<dbReference type="GO" id="GO:1990247">
    <property type="term" value="F:N6-methyladenosine-containing RNA reader activity"/>
    <property type="evidence" value="ECO:0007669"/>
    <property type="project" value="TreeGrafter"/>
</dbReference>
<feature type="region of interest" description="Disordered" evidence="1">
    <location>
        <begin position="584"/>
        <end position="618"/>
    </location>
</feature>
<dbReference type="Pfam" id="PF04146">
    <property type="entry name" value="YTH"/>
    <property type="match status" value="1"/>
</dbReference>
<reference evidence="4" key="1">
    <citation type="submission" date="2012-09" db="EMBL/GenBank/DDBJ databases">
        <title>Genome sequencing and comparative transcriptomics of race 1 and race 4 of banana pathogen: Fusarium oxysporum f. sp. cubense.</title>
        <authorList>
            <person name="Fang X."/>
            <person name="Huang J."/>
        </authorList>
    </citation>
    <scope>NUCLEOTIDE SEQUENCE [LARGE SCALE GENOMIC DNA]</scope>
    <source>
        <strain evidence="4">race 4</strain>
    </source>
</reference>
<dbReference type="Proteomes" id="UP000016929">
    <property type="component" value="Unassembled WGS sequence"/>
</dbReference>
<dbReference type="PROSITE" id="PS50882">
    <property type="entry name" value="YTH"/>
    <property type="match status" value="1"/>
</dbReference>
<feature type="compositionally biased region" description="Polar residues" evidence="1">
    <location>
        <begin position="20"/>
        <end position="29"/>
    </location>
</feature>
<dbReference type="Gene3D" id="3.10.590.10">
    <property type="entry name" value="ph1033 like domains"/>
    <property type="match status" value="1"/>
</dbReference>
<feature type="region of interest" description="Disordered" evidence="1">
    <location>
        <begin position="224"/>
        <end position="258"/>
    </location>
</feature>
<dbReference type="Pfam" id="PF25701">
    <property type="entry name" value="RRM_YTH1"/>
    <property type="match status" value="2"/>
</dbReference>
<sequence>MGDIASAQVPDVGALDQDTAKTVSTTTSDDPMALQDEPRTVQGHEFPSHTQEHPTVSQHAFSTQFDMSQPSSGPRPGPYNMAPMANALPTMGFRPGQYPQNTHQRMNPAGSPPMMQHMSQFPGHPPLPVPGQGYYLQPQVAPYYENQMHQAQAANMMSQRHSMAYYPNQMMMGSQQSPYYYPPGPQYQPAAHPVPNGVVSGHHAAGGPTTSDPRAMAQTADFGGIHPQGLKQGQDGTERRKSAVRGPPRKPRQSGHAIWIGNLPPQTDLMSLVHHVCKEAIGLESLFLISKSNCAFANFKDEETCSAAQQKLHDSKFQSVRLVSTHLEPQYLLYRYIYSSQLIHQVISQLLSEYHQQMHQMGDIASAQVPDVGALDQDTAKTVSTTTSDDPMALQDEPRTVQGHEFPSHTQEHPTVSQHAFSTQFDMSQPSSGPRPGPYNMAPMANALPTMGFRPGQYPQNTHQRMNPAGSPPMMQHMSQFPGHPPLPVPGQGYYLQPQVAPYYENQMHQAQAANMMSQRHSMAYYPNQMMMGSQQSPYYYPPGPQYQPAAHPVPNGVVSGHHAAGGPTTSDPRAMAQTADFGGIHPQGLKQGQDGTERRKSAVRGPPRKPRQSGHAIWIGNLPPQTDLMSLVHHVCKEAIGLESLFLISKSNCAFANFKDEETCSAAQQKLHDSKFQSVRLVSRLRKSTVEGAAGVTAPTGPSVATTVVKTDQVADKSPSQIVIPGPASEPSGTIKLGVAGEKIPQKDKFFILKSLTVEDLELSVSTGIWATQSHNEEALNSAFKDADNVYLVFSANKSGEYYGGTIFWEADRDDADDLSDAESEASSTKSNAGDEGAAKTWGKPFKLEWLSTSRLPFYRTRGLRNPWNSNREVKIARDGTEIEPSVGRRLIGLFNRAQNPEAVDAGVRASMVMMQGFGSMRPYGQ</sequence>
<dbReference type="GO" id="GO:0000381">
    <property type="term" value="P:regulation of alternative mRNA splicing, via spliceosome"/>
    <property type="evidence" value="ECO:0007669"/>
    <property type="project" value="TreeGrafter"/>
</dbReference>
<dbReference type="SUPFAM" id="SSF54928">
    <property type="entry name" value="RNA-binding domain, RBD"/>
    <property type="match status" value="2"/>
</dbReference>
<dbReference type="PANTHER" id="PTHR12357:SF3">
    <property type="entry name" value="YTH DOMAIN-CONTAINING PROTEIN 1"/>
    <property type="match status" value="1"/>
</dbReference>
<feature type="region of interest" description="Disordered" evidence="1">
    <location>
        <begin position="819"/>
        <end position="840"/>
    </location>
</feature>
<dbReference type="InterPro" id="IPR057720">
    <property type="entry name" value="RRM_YTH1"/>
</dbReference>
<dbReference type="GO" id="GO:0005654">
    <property type="term" value="C:nucleoplasm"/>
    <property type="evidence" value="ECO:0007669"/>
    <property type="project" value="TreeGrafter"/>
</dbReference>
<dbReference type="OrthoDB" id="306690at2759"/>
<dbReference type="GO" id="GO:0000398">
    <property type="term" value="P:mRNA splicing, via spliceosome"/>
    <property type="evidence" value="ECO:0007669"/>
    <property type="project" value="TreeGrafter"/>
</dbReference>
<dbReference type="InterPro" id="IPR035979">
    <property type="entry name" value="RBD_domain_sf"/>
</dbReference>
<dbReference type="PANTHER" id="PTHR12357">
    <property type="entry name" value="YTH YT521-B HOMOLOGY DOMAIN-CONTAINING"/>
    <property type="match status" value="1"/>
</dbReference>
<accession>N1RAN2</accession>
<feature type="domain" description="YTH" evidence="2">
    <location>
        <begin position="749"/>
        <end position="896"/>
    </location>
</feature>
<proteinExistence type="predicted"/>
<dbReference type="GO" id="GO:0003729">
    <property type="term" value="F:mRNA binding"/>
    <property type="evidence" value="ECO:0007669"/>
    <property type="project" value="TreeGrafter"/>
</dbReference>
<gene>
    <name evidence="3" type="ORF">FOC4_g10015343</name>
</gene>
<protein>
    <submittedName>
        <fullName evidence="3">Cleavage and polyadenylation specificity factor CPSF30</fullName>
    </submittedName>
</protein>
<dbReference type="HOGENOM" id="CLU_315220_0_0_1"/>